<feature type="domain" description="Fe/B12 periplasmic-binding" evidence="4">
    <location>
        <begin position="67"/>
        <end position="378"/>
    </location>
</feature>
<proteinExistence type="predicted"/>
<dbReference type="EMBL" id="BAAADV010000001">
    <property type="protein sequence ID" value="GAA0669403.1"/>
    <property type="molecule type" value="Genomic_DNA"/>
</dbReference>
<reference evidence="5 6" key="1">
    <citation type="journal article" date="2019" name="Int. J. Syst. Evol. Microbiol.">
        <title>The Global Catalogue of Microorganisms (GCM) 10K type strain sequencing project: providing services to taxonomists for standard genome sequencing and annotation.</title>
        <authorList>
            <consortium name="The Broad Institute Genomics Platform"/>
            <consortium name="The Broad Institute Genome Sequencing Center for Infectious Disease"/>
            <person name="Wu L."/>
            <person name="Ma J."/>
        </authorList>
    </citation>
    <scope>NUCLEOTIDE SEQUENCE [LARGE SCALE GENOMIC DNA]</scope>
    <source>
        <strain evidence="5 6">JCM 16328</strain>
    </source>
</reference>
<name>A0AAV3T8M6_9EURY</name>
<dbReference type="Pfam" id="PF01497">
    <property type="entry name" value="Peripla_BP_2"/>
    <property type="match status" value="1"/>
</dbReference>
<comment type="subcellular location">
    <subcellularLocation>
        <location evidence="1">Cell envelope</location>
    </subcellularLocation>
</comment>
<sequence>MARDTDDADAPTRRDYLEYGGAVVGSGVLAGCLSSNGSGPTESTTDTTYTATMEPIGTLERDSVPQNFVGGWGAAADVMTALGQGEKIVAAEGPQFWFTGFYDKLPGVSVPDPDSLDRVLTEDWAVRKELLYQLDPDLLATDPNRYIAYYGSDEDEVEEIHDTIAPFFGNVSRRKRGDGWPNWPDGESYPYYTIPEFVERYGELFRASERATALNEFYRTAQEEMRSRVPSDSDKPTVTVLNARNNPETAEGFTVYNPYTGFEKTYGKKQYRDMEIVDAFDGKYDGQSGITIGYEGLLEADPDIIILHFAVNYRDWDGKDATQATVEELRSSSLGQKLTAVQEDNVFVGGTPYQGPIINLFQTEMLGKQLYPDEFGEWPGDVTDDRLPDVPEEEQLFDRDTLAEIITGDN</sequence>
<keyword evidence="2" id="KW-0813">Transport</keyword>
<organism evidence="5 6">
    <name type="scientific">Natronoarchaeum mannanilyticum</name>
    <dbReference type="NCBI Taxonomy" id="926360"/>
    <lineage>
        <taxon>Archaea</taxon>
        <taxon>Methanobacteriati</taxon>
        <taxon>Methanobacteriota</taxon>
        <taxon>Stenosarchaea group</taxon>
        <taxon>Halobacteria</taxon>
        <taxon>Halobacteriales</taxon>
        <taxon>Natronoarchaeaceae</taxon>
    </lineage>
</organism>
<evidence type="ECO:0000313" key="5">
    <source>
        <dbReference type="EMBL" id="GAA0669403.1"/>
    </source>
</evidence>
<evidence type="ECO:0000256" key="3">
    <source>
        <dbReference type="ARBA" id="ARBA00022729"/>
    </source>
</evidence>
<dbReference type="Gene3D" id="3.40.50.1980">
    <property type="entry name" value="Nitrogenase molybdenum iron protein domain"/>
    <property type="match status" value="2"/>
</dbReference>
<keyword evidence="3" id="KW-0732">Signal</keyword>
<dbReference type="PROSITE" id="PS51257">
    <property type="entry name" value="PROKAR_LIPOPROTEIN"/>
    <property type="match status" value="1"/>
</dbReference>
<evidence type="ECO:0000259" key="4">
    <source>
        <dbReference type="PROSITE" id="PS50983"/>
    </source>
</evidence>
<dbReference type="PANTHER" id="PTHR30532:SF1">
    <property type="entry name" value="IRON(3+)-HYDROXAMATE-BINDING PROTEIN FHUD"/>
    <property type="match status" value="1"/>
</dbReference>
<comment type="caution">
    <text evidence="5">The sequence shown here is derived from an EMBL/GenBank/DDBJ whole genome shotgun (WGS) entry which is preliminary data.</text>
</comment>
<keyword evidence="6" id="KW-1185">Reference proteome</keyword>
<accession>A0AAV3T8M6</accession>
<gene>
    <name evidence="5" type="ORF">GCM10009020_14240</name>
</gene>
<protein>
    <submittedName>
        <fullName evidence="5">ABC transporter substrate-binding protein</fullName>
    </submittedName>
</protein>
<dbReference type="InterPro" id="IPR051313">
    <property type="entry name" value="Bact_iron-sidero_bind"/>
</dbReference>
<evidence type="ECO:0000256" key="1">
    <source>
        <dbReference type="ARBA" id="ARBA00004196"/>
    </source>
</evidence>
<dbReference type="SUPFAM" id="SSF53807">
    <property type="entry name" value="Helical backbone' metal receptor"/>
    <property type="match status" value="1"/>
</dbReference>
<evidence type="ECO:0000256" key="2">
    <source>
        <dbReference type="ARBA" id="ARBA00022448"/>
    </source>
</evidence>
<dbReference type="RefSeq" id="WP_343773243.1">
    <property type="nucleotide sequence ID" value="NZ_BAAADV010000001.1"/>
</dbReference>
<dbReference type="PROSITE" id="PS50983">
    <property type="entry name" value="FE_B12_PBP"/>
    <property type="match status" value="1"/>
</dbReference>
<dbReference type="AlphaFoldDB" id="A0AAV3T8M6"/>
<dbReference type="InterPro" id="IPR002491">
    <property type="entry name" value="ABC_transptr_periplasmic_BD"/>
</dbReference>
<dbReference type="PANTHER" id="PTHR30532">
    <property type="entry name" value="IRON III DICITRATE-BINDING PERIPLASMIC PROTEIN"/>
    <property type="match status" value="1"/>
</dbReference>
<evidence type="ECO:0000313" key="6">
    <source>
        <dbReference type="Proteomes" id="UP001500420"/>
    </source>
</evidence>
<dbReference type="Proteomes" id="UP001500420">
    <property type="component" value="Unassembled WGS sequence"/>
</dbReference>